<gene>
    <name evidence="5" type="ORF">ABVT43_11255</name>
</gene>
<keyword evidence="5" id="KW-0378">Hydrolase</keyword>
<dbReference type="InterPro" id="IPR000841">
    <property type="entry name" value="Pept_M23A_Blytic"/>
</dbReference>
<name>A0ABV2BUT1_9GAMM</name>
<dbReference type="PANTHER" id="PTHR21666:SF289">
    <property type="entry name" value="L-ALA--D-GLU ENDOPEPTIDASE"/>
    <property type="match status" value="1"/>
</dbReference>
<feature type="compositionally biased region" description="Low complexity" evidence="2">
    <location>
        <begin position="235"/>
        <end position="246"/>
    </location>
</feature>
<evidence type="ECO:0000256" key="1">
    <source>
        <dbReference type="ARBA" id="ARBA00022729"/>
    </source>
</evidence>
<organism evidence="5 6">
    <name type="scientific">Aliikangiella maris</name>
    <dbReference type="NCBI Taxonomy" id="3162458"/>
    <lineage>
        <taxon>Bacteria</taxon>
        <taxon>Pseudomonadati</taxon>
        <taxon>Pseudomonadota</taxon>
        <taxon>Gammaproteobacteria</taxon>
        <taxon>Oceanospirillales</taxon>
        <taxon>Pleioneaceae</taxon>
        <taxon>Aliikangiella</taxon>
    </lineage>
</organism>
<evidence type="ECO:0000313" key="5">
    <source>
        <dbReference type="EMBL" id="MET1255704.1"/>
    </source>
</evidence>
<feature type="signal peptide" evidence="3">
    <location>
        <begin position="1"/>
        <end position="26"/>
    </location>
</feature>
<comment type="caution">
    <text evidence="5">The sequence shown here is derived from an EMBL/GenBank/DDBJ whole genome shotgun (WGS) entry which is preliminary data.</text>
</comment>
<dbReference type="Pfam" id="PF01551">
    <property type="entry name" value="Peptidase_M23"/>
    <property type="match status" value="1"/>
</dbReference>
<dbReference type="InterPro" id="IPR050570">
    <property type="entry name" value="Cell_wall_metabolism_enzyme"/>
</dbReference>
<feature type="chain" id="PRO_5047143592" evidence="3">
    <location>
        <begin position="27"/>
        <end position="413"/>
    </location>
</feature>
<accession>A0ABV2BUT1</accession>
<dbReference type="Proteomes" id="UP001548189">
    <property type="component" value="Unassembled WGS sequence"/>
</dbReference>
<evidence type="ECO:0000313" key="6">
    <source>
        <dbReference type="Proteomes" id="UP001548189"/>
    </source>
</evidence>
<evidence type="ECO:0000259" key="4">
    <source>
        <dbReference type="Pfam" id="PF01551"/>
    </source>
</evidence>
<dbReference type="RefSeq" id="WP_353896288.1">
    <property type="nucleotide sequence ID" value="NZ_JBEVCJ010000012.1"/>
</dbReference>
<reference evidence="5 6" key="1">
    <citation type="submission" date="2024-06" db="EMBL/GenBank/DDBJ databases">
        <authorList>
            <person name="Li F."/>
        </authorList>
    </citation>
    <scope>NUCLEOTIDE SEQUENCE [LARGE SCALE GENOMIC DNA]</scope>
    <source>
        <strain evidence="5 6">GXAS 311</strain>
    </source>
</reference>
<dbReference type="InterPro" id="IPR011055">
    <property type="entry name" value="Dup_hybrid_motif"/>
</dbReference>
<protein>
    <submittedName>
        <fullName evidence="5">M23 family metallopeptidase</fullName>
        <ecNumber evidence="5">3.4.-.-</ecNumber>
    </submittedName>
</protein>
<feature type="region of interest" description="Disordered" evidence="2">
    <location>
        <begin position="235"/>
        <end position="255"/>
    </location>
</feature>
<dbReference type="SUPFAM" id="SSF51261">
    <property type="entry name" value="Duplicated hybrid motif"/>
    <property type="match status" value="1"/>
</dbReference>
<dbReference type="EMBL" id="JBEVCJ010000012">
    <property type="protein sequence ID" value="MET1255704.1"/>
    <property type="molecule type" value="Genomic_DNA"/>
</dbReference>
<feature type="domain" description="M23ase beta-sheet core" evidence="4">
    <location>
        <begin position="267"/>
        <end position="351"/>
    </location>
</feature>
<evidence type="ECO:0000256" key="2">
    <source>
        <dbReference type="SAM" id="MobiDB-lite"/>
    </source>
</evidence>
<dbReference type="Gene3D" id="2.70.70.10">
    <property type="entry name" value="Glucose Permease (Domain IIA)"/>
    <property type="match status" value="1"/>
</dbReference>
<proteinExistence type="predicted"/>
<dbReference type="PANTHER" id="PTHR21666">
    <property type="entry name" value="PEPTIDASE-RELATED"/>
    <property type="match status" value="1"/>
</dbReference>
<dbReference type="GO" id="GO:0016787">
    <property type="term" value="F:hydrolase activity"/>
    <property type="evidence" value="ECO:0007669"/>
    <property type="project" value="UniProtKB-KW"/>
</dbReference>
<dbReference type="PRINTS" id="PR00933">
    <property type="entry name" value="BLYTICPTASE"/>
</dbReference>
<keyword evidence="6" id="KW-1185">Reference proteome</keyword>
<keyword evidence="1 3" id="KW-0732">Signal</keyword>
<sequence length="413" mass="45410">MKHHAPGNVKAAALIIAALFAVNTQANENSLTSSTNTSPSVLEFKKADILYDYDEIFSFDIEKYLSENAPHLVPYAEAISHISGESTISPKVFITLIEQQSGLITAKQASETELEMPFGVMSQQYGFIEQLRDVAERLTKAYYKGHSFAETGKNQKFTADEDAQRAIQMIYSYGVDTSELQPGSAEQTESFTQLFFKMFPESKNSVAEPKASATTMAVPSTSMLQFPFPRGQSWHIGGSHTTSGSGNYPQSSLDSSQGNIGWGGNTSGKWVSASAAGRVKVYSSCSMEVFHDGGWSTSYYHLSNIQYSTNANVYKNTAIANYANTKNQALCNGGQSTGPHLHWSLKYNNQYYHLNGVTVSGFKIQTGRYSYDTNCSYFRLTKNGYYYCAGNFYNSGGTARTVDQKALGPVKFD</sequence>
<dbReference type="InterPro" id="IPR016047">
    <property type="entry name" value="M23ase_b-sheet_dom"/>
</dbReference>
<evidence type="ECO:0000256" key="3">
    <source>
        <dbReference type="SAM" id="SignalP"/>
    </source>
</evidence>
<dbReference type="CDD" id="cd12797">
    <property type="entry name" value="M23_peptidase"/>
    <property type="match status" value="1"/>
</dbReference>
<dbReference type="EC" id="3.4.-.-" evidence="5"/>